<reference evidence="1 2" key="1">
    <citation type="submission" date="2015-04" db="EMBL/GenBank/DDBJ databases">
        <authorList>
            <person name="Syromyatnikov M.Y."/>
            <person name="Popov V.N."/>
        </authorList>
    </citation>
    <scope>NUCLEOTIDE SEQUENCE [LARGE SCALE GENOMIC DNA]</scope>
</reference>
<accession>A0A1J1IM44</accession>
<sequence>MLKEERKNSILAKEINFSMMKQFIRQDYLTAGLDNGNQVKWSQNRQKFRAQQQLLFYIRVMIVNKHEKRSIDEAV</sequence>
<organism evidence="1 2">
    <name type="scientific">Clunio marinus</name>
    <dbReference type="NCBI Taxonomy" id="568069"/>
    <lineage>
        <taxon>Eukaryota</taxon>
        <taxon>Metazoa</taxon>
        <taxon>Ecdysozoa</taxon>
        <taxon>Arthropoda</taxon>
        <taxon>Hexapoda</taxon>
        <taxon>Insecta</taxon>
        <taxon>Pterygota</taxon>
        <taxon>Neoptera</taxon>
        <taxon>Endopterygota</taxon>
        <taxon>Diptera</taxon>
        <taxon>Nematocera</taxon>
        <taxon>Chironomoidea</taxon>
        <taxon>Chironomidae</taxon>
        <taxon>Clunio</taxon>
    </lineage>
</organism>
<evidence type="ECO:0000313" key="1">
    <source>
        <dbReference type="EMBL" id="CRL01232.1"/>
    </source>
</evidence>
<keyword evidence="2" id="KW-1185">Reference proteome</keyword>
<protein>
    <submittedName>
        <fullName evidence="1">CLUMA_CG014788, isoform A</fullName>
    </submittedName>
</protein>
<dbReference type="AlphaFoldDB" id="A0A1J1IM44"/>
<dbReference type="Proteomes" id="UP000183832">
    <property type="component" value="Unassembled WGS sequence"/>
</dbReference>
<dbReference type="EMBL" id="CVRI01000055">
    <property type="protein sequence ID" value="CRL01232.1"/>
    <property type="molecule type" value="Genomic_DNA"/>
</dbReference>
<proteinExistence type="predicted"/>
<evidence type="ECO:0000313" key="2">
    <source>
        <dbReference type="Proteomes" id="UP000183832"/>
    </source>
</evidence>
<gene>
    <name evidence="1" type="ORF">CLUMA_CG014788</name>
</gene>
<name>A0A1J1IM44_9DIPT</name>